<dbReference type="CDD" id="cd04301">
    <property type="entry name" value="NAT_SF"/>
    <property type="match status" value="1"/>
</dbReference>
<reference evidence="2" key="2">
    <citation type="submission" date="2020-09" db="EMBL/GenBank/DDBJ databases">
        <authorList>
            <person name="Sun Q."/>
            <person name="Ohkuma M."/>
        </authorList>
    </citation>
    <scope>NUCLEOTIDE SEQUENCE</scope>
    <source>
        <strain evidence="2">JCM 4637</strain>
    </source>
</reference>
<dbReference type="Proteomes" id="UP000638353">
    <property type="component" value="Unassembled WGS sequence"/>
</dbReference>
<dbReference type="InterPro" id="IPR000182">
    <property type="entry name" value="GNAT_dom"/>
</dbReference>
<dbReference type="GO" id="GO:0016747">
    <property type="term" value="F:acyltransferase activity, transferring groups other than amino-acyl groups"/>
    <property type="evidence" value="ECO:0007669"/>
    <property type="project" value="InterPro"/>
</dbReference>
<feature type="domain" description="N-acetyltransferase" evidence="1">
    <location>
        <begin position="8"/>
        <end position="162"/>
    </location>
</feature>
<sequence>MTTHDKKGGTVYVTTASVDEILDLRQQVLRPGKPRESALTDADLMPDTFHLAAHLDDGTLAACATFSTEGLPDTPAMAAFDARGVWRLRKMASAPHVRGQGFGGAVLRAGLDACASRGGRLVWCSGRLAAAGFYRHHGFTAVGDQYTVPGIGRHYHFVHELP</sequence>
<evidence type="ECO:0000313" key="2">
    <source>
        <dbReference type="EMBL" id="GHD14852.1"/>
    </source>
</evidence>
<dbReference type="AlphaFoldDB" id="A0A919CEI3"/>
<protein>
    <submittedName>
        <fullName evidence="2">N-acetyltransferase</fullName>
    </submittedName>
</protein>
<organism evidence="2 3">
    <name type="scientific">Streptomyces finlayi</name>
    <dbReference type="NCBI Taxonomy" id="67296"/>
    <lineage>
        <taxon>Bacteria</taxon>
        <taxon>Bacillati</taxon>
        <taxon>Actinomycetota</taxon>
        <taxon>Actinomycetes</taxon>
        <taxon>Kitasatosporales</taxon>
        <taxon>Streptomycetaceae</taxon>
        <taxon>Streptomyces</taxon>
    </lineage>
</organism>
<dbReference type="PROSITE" id="PS51186">
    <property type="entry name" value="GNAT"/>
    <property type="match status" value="1"/>
</dbReference>
<dbReference type="SUPFAM" id="SSF55729">
    <property type="entry name" value="Acyl-CoA N-acyltransferases (Nat)"/>
    <property type="match status" value="1"/>
</dbReference>
<evidence type="ECO:0000313" key="3">
    <source>
        <dbReference type="Proteomes" id="UP000638353"/>
    </source>
</evidence>
<dbReference type="RefSeq" id="WP_189826479.1">
    <property type="nucleotide sequence ID" value="NZ_BMVC01000022.1"/>
</dbReference>
<reference evidence="2" key="1">
    <citation type="journal article" date="2014" name="Int. J. Syst. Evol. Microbiol.">
        <title>Complete genome sequence of Corynebacterium casei LMG S-19264T (=DSM 44701T), isolated from a smear-ripened cheese.</title>
        <authorList>
            <consortium name="US DOE Joint Genome Institute (JGI-PGF)"/>
            <person name="Walter F."/>
            <person name="Albersmeier A."/>
            <person name="Kalinowski J."/>
            <person name="Ruckert C."/>
        </authorList>
    </citation>
    <scope>NUCLEOTIDE SEQUENCE</scope>
    <source>
        <strain evidence="2">JCM 4637</strain>
    </source>
</reference>
<dbReference type="Pfam" id="PF00583">
    <property type="entry name" value="Acetyltransf_1"/>
    <property type="match status" value="1"/>
</dbReference>
<gene>
    <name evidence="2" type="ORF">GCM10010334_74340</name>
</gene>
<dbReference type="InterPro" id="IPR016181">
    <property type="entry name" value="Acyl_CoA_acyltransferase"/>
</dbReference>
<dbReference type="EMBL" id="BMVC01000022">
    <property type="protein sequence ID" value="GHD14852.1"/>
    <property type="molecule type" value="Genomic_DNA"/>
</dbReference>
<evidence type="ECO:0000259" key="1">
    <source>
        <dbReference type="PROSITE" id="PS51186"/>
    </source>
</evidence>
<dbReference type="Gene3D" id="3.40.630.30">
    <property type="match status" value="1"/>
</dbReference>
<comment type="caution">
    <text evidence="2">The sequence shown here is derived from an EMBL/GenBank/DDBJ whole genome shotgun (WGS) entry which is preliminary data.</text>
</comment>
<proteinExistence type="predicted"/>
<accession>A0A919CEI3</accession>
<name>A0A919CEI3_9ACTN</name>